<evidence type="ECO:0000313" key="11">
    <source>
        <dbReference type="EMBL" id="CUF42867.1"/>
    </source>
</evidence>
<keyword evidence="5" id="KW-0677">Repeat</keyword>
<dbReference type="Pfam" id="PF00560">
    <property type="entry name" value="LRR_1"/>
    <property type="match status" value="1"/>
</dbReference>
<proteinExistence type="predicted"/>
<dbReference type="GO" id="GO:0016020">
    <property type="term" value="C:membrane"/>
    <property type="evidence" value="ECO:0007669"/>
    <property type="project" value="UniProtKB-SubCell"/>
</dbReference>
<dbReference type="PANTHER" id="PTHR27000:SF642">
    <property type="entry name" value="INACTIVE LEUCINE-RICH REPEAT RECEPTOR KINASE XIAO-RELATED"/>
    <property type="match status" value="1"/>
</dbReference>
<sequence>FNNFSGQVPNQYSSWALIEELYLDNNNFTGTIPPSWATSFVALTTFFVSHNQITGTIPSVIFQTATILYLGFGFNAFSGMLPTTAIATSNILFLEVQNNTNLVGSFPTLLFGIVCSCGTSMCSTTSSLTVLYVCIGNNVRLSELISGGVSRTALLARFQSFTYTPTCPIVTTTVAPLSVTTFPPPSANAATQTAALTTTSGTVRASAATVSYVAIVASGATAVGVSTRSAIPNLQRVLTALALSARCKQRTASANTNSSDTAVDPPYNTAIDNPLVLEVPIETDSLVYAAGAAVGNTALVVGVALVSHLLGVGVIPFFERRLGSPTRSAGTTKEAPSTCRVLVTAVVGLLPAAPLPGSLMLLFTMLLQPSIASSVTLWYSSGRSAATIAIGCVVVLLWTAAVAWFVYAVLVRGRRASLSARKRAPKAARFFAALDPVARAERGRRSRSSASDWLRRLLGVLFSPTEEWTAFRTRDDARRQRRSHVYWLPESLIVLIEPYVGARAWYFAVEWAVAAVSAVVAGVANAITTDADSSVAAVCAAAEWGGWVALVLTAVDVLLCAALRPLSVRWDFASTMVTGSLSIVAAALVIGGLSTEADDVATAASIVQLAMMLLMTLIEVGRSRIRRNGTTFPLHGNTHKTPALSVATSLVFTDSSRPHLRAPLSAVATTGSIALGVELLNFQLQHLKSSEERLEILLTLACRRRDEKTKSRISCES</sequence>
<feature type="transmembrane region" description="Helical" evidence="10">
    <location>
        <begin position="575"/>
        <end position="594"/>
    </location>
</feature>
<accession>A0A0S4IMD6</accession>
<dbReference type="Gene3D" id="3.80.10.10">
    <property type="entry name" value="Ribonuclease Inhibitor"/>
    <property type="match status" value="1"/>
</dbReference>
<keyword evidence="8" id="KW-0675">Receptor</keyword>
<feature type="transmembrane region" description="Helical" evidence="10">
    <location>
        <begin position="544"/>
        <end position="563"/>
    </location>
</feature>
<gene>
    <name evidence="11" type="ORF">BSAL_62430</name>
</gene>
<evidence type="ECO:0000256" key="2">
    <source>
        <dbReference type="ARBA" id="ARBA00022614"/>
    </source>
</evidence>
<dbReference type="InterPro" id="IPR032675">
    <property type="entry name" value="LRR_dom_sf"/>
</dbReference>
<evidence type="ECO:0000256" key="3">
    <source>
        <dbReference type="ARBA" id="ARBA00022692"/>
    </source>
</evidence>
<keyword evidence="4" id="KW-0732">Signal</keyword>
<organism evidence="11 12">
    <name type="scientific">Bodo saltans</name>
    <name type="common">Flagellated protozoan</name>
    <dbReference type="NCBI Taxonomy" id="75058"/>
    <lineage>
        <taxon>Eukaryota</taxon>
        <taxon>Discoba</taxon>
        <taxon>Euglenozoa</taxon>
        <taxon>Kinetoplastea</taxon>
        <taxon>Metakinetoplastina</taxon>
        <taxon>Eubodonida</taxon>
        <taxon>Bodonidae</taxon>
        <taxon>Bodo</taxon>
    </lineage>
</organism>
<evidence type="ECO:0000256" key="4">
    <source>
        <dbReference type="ARBA" id="ARBA00022729"/>
    </source>
</evidence>
<keyword evidence="2" id="KW-0433">Leucine-rich repeat</keyword>
<feature type="transmembrane region" description="Helical" evidence="10">
    <location>
        <begin position="339"/>
        <end position="366"/>
    </location>
</feature>
<dbReference type="SUPFAM" id="SSF52058">
    <property type="entry name" value="L domain-like"/>
    <property type="match status" value="1"/>
</dbReference>
<dbReference type="Proteomes" id="UP000051952">
    <property type="component" value="Unassembled WGS sequence"/>
</dbReference>
<evidence type="ECO:0000256" key="9">
    <source>
        <dbReference type="ARBA" id="ARBA00023180"/>
    </source>
</evidence>
<feature type="transmembrane region" description="Helical" evidence="10">
    <location>
        <begin position="504"/>
        <end position="524"/>
    </location>
</feature>
<dbReference type="PANTHER" id="PTHR27000">
    <property type="entry name" value="LEUCINE-RICH REPEAT RECEPTOR-LIKE PROTEIN KINASE FAMILY PROTEIN-RELATED"/>
    <property type="match status" value="1"/>
</dbReference>
<evidence type="ECO:0000256" key="6">
    <source>
        <dbReference type="ARBA" id="ARBA00022989"/>
    </source>
</evidence>
<feature type="transmembrane region" description="Helical" evidence="10">
    <location>
        <begin position="386"/>
        <end position="411"/>
    </location>
</feature>
<keyword evidence="6 10" id="KW-1133">Transmembrane helix</keyword>
<evidence type="ECO:0000256" key="1">
    <source>
        <dbReference type="ARBA" id="ARBA00004167"/>
    </source>
</evidence>
<dbReference type="InterPro" id="IPR001611">
    <property type="entry name" value="Leu-rich_rpt"/>
</dbReference>
<keyword evidence="3 10" id="KW-0812">Transmembrane</keyword>
<evidence type="ECO:0000313" key="12">
    <source>
        <dbReference type="Proteomes" id="UP000051952"/>
    </source>
</evidence>
<keyword evidence="7 10" id="KW-0472">Membrane</keyword>
<protein>
    <submittedName>
        <fullName evidence="11">GP46-like surface antigen, putative</fullName>
    </submittedName>
</protein>
<keyword evidence="9" id="KW-0325">Glycoprotein</keyword>
<feature type="transmembrane region" description="Helical" evidence="10">
    <location>
        <begin position="600"/>
        <end position="618"/>
    </location>
</feature>
<evidence type="ECO:0000256" key="7">
    <source>
        <dbReference type="ARBA" id="ARBA00023136"/>
    </source>
</evidence>
<dbReference type="AlphaFoldDB" id="A0A0S4IMD6"/>
<dbReference type="EMBL" id="CYKH01000322">
    <property type="protein sequence ID" value="CUF42867.1"/>
    <property type="molecule type" value="Genomic_DNA"/>
</dbReference>
<evidence type="ECO:0000256" key="10">
    <source>
        <dbReference type="SAM" id="Phobius"/>
    </source>
</evidence>
<name>A0A0S4IMD6_BODSA</name>
<dbReference type="OrthoDB" id="785496at2759"/>
<dbReference type="VEuPathDB" id="TriTrypDB:BSAL_62430"/>
<feature type="transmembrane region" description="Helical" evidence="10">
    <location>
        <begin position="298"/>
        <end position="318"/>
    </location>
</feature>
<reference evidence="12" key="1">
    <citation type="submission" date="2015-09" db="EMBL/GenBank/DDBJ databases">
        <authorList>
            <consortium name="Pathogen Informatics"/>
        </authorList>
    </citation>
    <scope>NUCLEOTIDE SEQUENCE [LARGE SCALE GENOMIC DNA]</scope>
    <source>
        <strain evidence="12">Lake Konstanz</strain>
    </source>
</reference>
<comment type="subcellular location">
    <subcellularLocation>
        <location evidence="1">Membrane</location>
        <topology evidence="1">Single-pass membrane protein</topology>
    </subcellularLocation>
</comment>
<keyword evidence="12" id="KW-1185">Reference proteome</keyword>
<evidence type="ECO:0000256" key="8">
    <source>
        <dbReference type="ARBA" id="ARBA00023170"/>
    </source>
</evidence>
<feature type="non-terminal residue" evidence="11">
    <location>
        <position position="1"/>
    </location>
</feature>
<evidence type="ECO:0000256" key="5">
    <source>
        <dbReference type="ARBA" id="ARBA00022737"/>
    </source>
</evidence>